<evidence type="ECO:0000313" key="6">
    <source>
        <dbReference type="Proteomes" id="UP000551563"/>
    </source>
</evidence>
<dbReference type="SMART" id="SM00530">
    <property type="entry name" value="HTH_XRE"/>
    <property type="match status" value="1"/>
</dbReference>
<dbReference type="Pfam" id="PF01381">
    <property type="entry name" value="HTH_3"/>
    <property type="match status" value="1"/>
</dbReference>
<evidence type="ECO:0000259" key="4">
    <source>
        <dbReference type="PROSITE" id="PS50943"/>
    </source>
</evidence>
<name>A0A7V6P8F1_9HYPH</name>
<evidence type="ECO:0000256" key="3">
    <source>
        <dbReference type="ARBA" id="ARBA00023163"/>
    </source>
</evidence>
<organism evidence="5 6">
    <name type="scientific">Brucella intermedia</name>
    <dbReference type="NCBI Taxonomy" id="94625"/>
    <lineage>
        <taxon>Bacteria</taxon>
        <taxon>Pseudomonadati</taxon>
        <taxon>Pseudomonadota</taxon>
        <taxon>Alphaproteobacteria</taxon>
        <taxon>Hyphomicrobiales</taxon>
        <taxon>Brucellaceae</taxon>
        <taxon>Brucella/Ochrobactrum group</taxon>
        <taxon>Brucella</taxon>
    </lineage>
</organism>
<dbReference type="GO" id="GO:0003677">
    <property type="term" value="F:DNA binding"/>
    <property type="evidence" value="ECO:0007669"/>
    <property type="project" value="UniProtKB-KW"/>
</dbReference>
<dbReference type="CDD" id="cd00093">
    <property type="entry name" value="HTH_XRE"/>
    <property type="match status" value="1"/>
</dbReference>
<dbReference type="CDD" id="cd06462">
    <property type="entry name" value="Peptidase_S24_S26"/>
    <property type="match status" value="1"/>
</dbReference>
<dbReference type="Pfam" id="PF00717">
    <property type="entry name" value="Peptidase_S24"/>
    <property type="match status" value="1"/>
</dbReference>
<dbReference type="Gene3D" id="2.10.109.10">
    <property type="entry name" value="Umud Fragment, subunit A"/>
    <property type="match status" value="1"/>
</dbReference>
<sequence length="222" mass="25013">MDKKTDNRIREWRTERDLTIEQLAEATGLSVSYVSRLESGERNLSVRNMNLFAHALNVEPKDLLAVANERPKTAVAVMGRIGAGAEIRPDEEQIPPEGLYEIETFFPLPDDAIAFEIEGDSQYPRYDPGDIIICWRHSSTPEHLVGSEAAVKTADGRRYLKRILRGSQPGTYDLESHNAPPIRGVEIQWAGSIQSVIRMGQWKKSPSSERVHMMRKMTAQGK</sequence>
<dbReference type="PROSITE" id="PS50943">
    <property type="entry name" value="HTH_CROC1"/>
    <property type="match status" value="1"/>
</dbReference>
<dbReference type="InterPro" id="IPR010982">
    <property type="entry name" value="Lambda_DNA-bd_dom_sf"/>
</dbReference>
<dbReference type="PANTHER" id="PTHR40661:SF3">
    <property type="entry name" value="FELS-1 PROPHAGE TRANSCRIPTIONAL REGULATOR"/>
    <property type="match status" value="1"/>
</dbReference>
<accession>A0A7V6P8F1</accession>
<proteinExistence type="predicted"/>
<keyword evidence="1" id="KW-0805">Transcription regulation</keyword>
<dbReference type="SUPFAM" id="SSF51306">
    <property type="entry name" value="LexA/Signal peptidase"/>
    <property type="match status" value="1"/>
</dbReference>
<gene>
    <name evidence="5" type="ORF">GXX48_00660</name>
</gene>
<comment type="caution">
    <text evidence="5">The sequence shown here is derived from an EMBL/GenBank/DDBJ whole genome shotgun (WGS) entry which is preliminary data.</text>
</comment>
<dbReference type="AlphaFoldDB" id="A0A7V6P8F1"/>
<dbReference type="Proteomes" id="UP000551563">
    <property type="component" value="Unassembled WGS sequence"/>
</dbReference>
<evidence type="ECO:0000256" key="1">
    <source>
        <dbReference type="ARBA" id="ARBA00023015"/>
    </source>
</evidence>
<protein>
    <submittedName>
        <fullName evidence="5">Helix-turn-helix domain-containing protein</fullName>
    </submittedName>
</protein>
<reference evidence="5 6" key="1">
    <citation type="journal article" date="2020" name="Biotechnol. Biofuels">
        <title>New insights from the biogas microbiome by comprehensive genome-resolved metagenomics of nearly 1600 species originating from multiple anaerobic digesters.</title>
        <authorList>
            <person name="Campanaro S."/>
            <person name="Treu L."/>
            <person name="Rodriguez-R L.M."/>
            <person name="Kovalovszki A."/>
            <person name="Ziels R.M."/>
            <person name="Maus I."/>
            <person name="Zhu X."/>
            <person name="Kougias P.G."/>
            <person name="Basile A."/>
            <person name="Luo G."/>
            <person name="Schluter A."/>
            <person name="Konstantinidis K.T."/>
            <person name="Angelidaki I."/>
        </authorList>
    </citation>
    <scope>NUCLEOTIDE SEQUENCE [LARGE SCALE GENOMIC DNA]</scope>
    <source>
        <strain evidence="5">AS04akNAM_66</strain>
    </source>
</reference>
<dbReference type="InterPro" id="IPR036286">
    <property type="entry name" value="LexA/Signal_pep-like_sf"/>
</dbReference>
<feature type="domain" description="HTH cro/C1-type" evidence="4">
    <location>
        <begin position="9"/>
        <end position="63"/>
    </location>
</feature>
<evidence type="ECO:0000256" key="2">
    <source>
        <dbReference type="ARBA" id="ARBA00023125"/>
    </source>
</evidence>
<dbReference type="PANTHER" id="PTHR40661">
    <property type="match status" value="1"/>
</dbReference>
<dbReference type="SUPFAM" id="SSF47413">
    <property type="entry name" value="lambda repressor-like DNA-binding domains"/>
    <property type="match status" value="1"/>
</dbReference>
<keyword evidence="3" id="KW-0804">Transcription</keyword>
<keyword evidence="2" id="KW-0238">DNA-binding</keyword>
<evidence type="ECO:0000313" key="5">
    <source>
        <dbReference type="EMBL" id="HHV66148.1"/>
    </source>
</evidence>
<dbReference type="Gene3D" id="1.10.260.40">
    <property type="entry name" value="lambda repressor-like DNA-binding domains"/>
    <property type="match status" value="1"/>
</dbReference>
<dbReference type="InterPro" id="IPR015927">
    <property type="entry name" value="Peptidase_S24_S26A/B/C"/>
</dbReference>
<dbReference type="InterPro" id="IPR001387">
    <property type="entry name" value="Cro/C1-type_HTH"/>
</dbReference>
<dbReference type="EMBL" id="DUMN01000021">
    <property type="protein sequence ID" value="HHV66148.1"/>
    <property type="molecule type" value="Genomic_DNA"/>
</dbReference>